<dbReference type="EMBL" id="UOFG01000049">
    <property type="protein sequence ID" value="VAW58786.1"/>
    <property type="molecule type" value="Genomic_DNA"/>
</dbReference>
<dbReference type="AlphaFoldDB" id="A0A3B0XR07"/>
<evidence type="ECO:0000313" key="1">
    <source>
        <dbReference type="EMBL" id="VAW58786.1"/>
    </source>
</evidence>
<gene>
    <name evidence="1" type="ORF">MNBD_GAMMA11-2708</name>
</gene>
<protein>
    <submittedName>
        <fullName evidence="1">Uncharacterized protein</fullName>
    </submittedName>
</protein>
<sequence>MVRTEPEKQLMLDGFETEFEKWVAIDSENKWIKLSEVIPW</sequence>
<accession>A0A3B0XR07</accession>
<name>A0A3B0XR07_9ZZZZ</name>
<proteinExistence type="predicted"/>
<reference evidence="1" key="1">
    <citation type="submission" date="2018-06" db="EMBL/GenBank/DDBJ databases">
        <authorList>
            <person name="Zhirakovskaya E."/>
        </authorList>
    </citation>
    <scope>NUCLEOTIDE SEQUENCE</scope>
</reference>
<organism evidence="1">
    <name type="scientific">hydrothermal vent metagenome</name>
    <dbReference type="NCBI Taxonomy" id="652676"/>
    <lineage>
        <taxon>unclassified sequences</taxon>
        <taxon>metagenomes</taxon>
        <taxon>ecological metagenomes</taxon>
    </lineage>
</organism>
<feature type="non-terminal residue" evidence="1">
    <location>
        <position position="40"/>
    </location>
</feature>